<feature type="chain" id="PRO_5021249628" evidence="1">
    <location>
        <begin position="26"/>
        <end position="513"/>
    </location>
</feature>
<keyword evidence="1" id="KW-0732">Signal</keyword>
<reference evidence="6" key="1">
    <citation type="submission" date="2019-06" db="EMBL/GenBank/DDBJ databases">
        <title>Alistipes onderdonkii subsp. vulgaris subsp. nov., Alistipes dispar sp. nov. and Alistipes communis sp. nov., isolated from human faeces, and creation of Alistipes onderdonkii subsp. onderdonkii subsp. nov.</title>
        <authorList>
            <person name="Sakamoto M."/>
            <person name="Ikeyama N."/>
            <person name="Ogata Y."/>
            <person name="Suda W."/>
            <person name="Iino T."/>
            <person name="Hattori M."/>
            <person name="Ohkuma M."/>
        </authorList>
    </citation>
    <scope>NUCLEOTIDE SEQUENCE [LARGE SCALE GENOMIC DNA]</scope>
    <source>
        <strain evidence="6">5CBH24</strain>
    </source>
</reference>
<dbReference type="SUPFAM" id="SSF49464">
    <property type="entry name" value="Carboxypeptidase regulatory domain-like"/>
    <property type="match status" value="1"/>
</dbReference>
<dbReference type="KEGG" id="acou:A5CBH24_07370"/>
<accession>A0A4Y1WS99</accession>
<dbReference type="InterPro" id="IPR051918">
    <property type="entry name" value="STPP_CPPED1"/>
</dbReference>
<dbReference type="Gene3D" id="3.60.21.10">
    <property type="match status" value="1"/>
</dbReference>
<dbReference type="EMBL" id="AP019735">
    <property type="protein sequence ID" value="BBL03424.1"/>
    <property type="molecule type" value="Genomic_DNA"/>
</dbReference>
<sequence>MYMRTRYFIAGILLLALFAGCSSDSGEGDAPGGGSGDLYGYVRDASGSAIEGVVVSDGYTCTVTGADGRYAMQRHPNAYYVYYSTPADCKVEVDPSTGLPLFYQKIRKSQPQYDFTLTRQAEETKFRMLAIGDPQVTTTAQVYRFETETVADINSYVAAQTDGLPTYAITLGDIVGNKWELYPDMVKAMARSKTSVPVFQTIGNHDHEFPQVTDLSAQRRYEASFGPVNYSFTRGDVHFVSMDDIIHKATGSDAYTSGFLDWQFEWLKQDLSYVPRTCAVVLCVHIPFRGGFNGAGETYFDEVLELLAQFDRAWIFSAHTHNNKTNYTHAVGSKKIREYILGTSCGAWWHGTVCTDGAPNGYGVFEYDGTSLTNMIYKPTRYDETFQIRLYNGEDVFTGGTAKSWKFDLQQPKNRLMANVWNADDTWTIEVYENGVKTGDMAKKSMIDPWSSAYFCGFCGLKESYASKNDHIFYYTVKSPGAALRVVARDGYGNVFEQTEITTPLEADYPDAY</sequence>
<dbReference type="AlphaFoldDB" id="A0A4Y1WS99"/>
<dbReference type="InterPro" id="IPR008969">
    <property type="entry name" value="CarboxyPept-like_regulatory"/>
</dbReference>
<dbReference type="PANTHER" id="PTHR43143:SF6">
    <property type="entry name" value="BLL3016 PROTEIN"/>
    <property type="match status" value="1"/>
</dbReference>
<keyword evidence="6" id="KW-1185">Reference proteome</keyword>
<feature type="domain" description="Calcineurin-like phosphoesterase N-terminal" evidence="4">
    <location>
        <begin position="45"/>
        <end position="117"/>
    </location>
</feature>
<feature type="domain" description="Calcineurin-like phosphoesterase C-terminal" evidence="3">
    <location>
        <begin position="338"/>
        <end position="496"/>
    </location>
</feature>
<dbReference type="InterPro" id="IPR004843">
    <property type="entry name" value="Calcineurin-like_PHP"/>
</dbReference>
<name>A0A4Y1WS99_9BACT</name>
<dbReference type="Pfam" id="PF00149">
    <property type="entry name" value="Metallophos"/>
    <property type="match status" value="1"/>
</dbReference>
<dbReference type="InterPro" id="IPR029052">
    <property type="entry name" value="Metallo-depent_PP-like"/>
</dbReference>
<dbReference type="OrthoDB" id="1007027at2"/>
<dbReference type="PROSITE" id="PS51257">
    <property type="entry name" value="PROKAR_LIPOPROTEIN"/>
    <property type="match status" value="1"/>
</dbReference>
<dbReference type="GO" id="GO:0016787">
    <property type="term" value="F:hydrolase activity"/>
    <property type="evidence" value="ECO:0007669"/>
    <property type="project" value="InterPro"/>
</dbReference>
<evidence type="ECO:0000259" key="2">
    <source>
        <dbReference type="Pfam" id="PF00149"/>
    </source>
</evidence>
<dbReference type="Proteomes" id="UP000318946">
    <property type="component" value="Chromosome"/>
</dbReference>
<proteinExistence type="predicted"/>
<evidence type="ECO:0000313" key="6">
    <source>
        <dbReference type="Proteomes" id="UP000318946"/>
    </source>
</evidence>
<protein>
    <submittedName>
        <fullName evidence="5">Serine/threonine protein phosphatase</fullName>
    </submittedName>
</protein>
<dbReference type="InterPro" id="IPR032288">
    <property type="entry name" value="Metallophos_C"/>
</dbReference>
<dbReference type="PANTHER" id="PTHR43143">
    <property type="entry name" value="METALLOPHOSPHOESTERASE, CALCINEURIN SUPERFAMILY"/>
    <property type="match status" value="1"/>
</dbReference>
<evidence type="ECO:0000259" key="3">
    <source>
        <dbReference type="Pfam" id="PF16370"/>
    </source>
</evidence>
<organism evidence="5 6">
    <name type="scientific">Alistipes communis</name>
    <dbReference type="NCBI Taxonomy" id="2585118"/>
    <lineage>
        <taxon>Bacteria</taxon>
        <taxon>Pseudomonadati</taxon>
        <taxon>Bacteroidota</taxon>
        <taxon>Bacteroidia</taxon>
        <taxon>Bacteroidales</taxon>
        <taxon>Rikenellaceae</taxon>
        <taxon>Alistipes</taxon>
    </lineage>
</organism>
<evidence type="ECO:0000256" key="1">
    <source>
        <dbReference type="SAM" id="SignalP"/>
    </source>
</evidence>
<evidence type="ECO:0000259" key="4">
    <source>
        <dbReference type="Pfam" id="PF16371"/>
    </source>
</evidence>
<dbReference type="Pfam" id="PF16371">
    <property type="entry name" value="MetallophosN"/>
    <property type="match status" value="1"/>
</dbReference>
<dbReference type="SUPFAM" id="SSF56300">
    <property type="entry name" value="Metallo-dependent phosphatases"/>
    <property type="match status" value="1"/>
</dbReference>
<dbReference type="InterPro" id="IPR032285">
    <property type="entry name" value="Metallophos_N"/>
</dbReference>
<feature type="signal peptide" evidence="1">
    <location>
        <begin position="1"/>
        <end position="25"/>
    </location>
</feature>
<feature type="domain" description="Calcineurin-like phosphoesterase" evidence="2">
    <location>
        <begin position="128"/>
        <end position="322"/>
    </location>
</feature>
<dbReference type="Pfam" id="PF16370">
    <property type="entry name" value="MetallophosC"/>
    <property type="match status" value="1"/>
</dbReference>
<gene>
    <name evidence="5" type="ORF">A5CBH24_07370</name>
</gene>
<evidence type="ECO:0000313" key="5">
    <source>
        <dbReference type="EMBL" id="BBL03424.1"/>
    </source>
</evidence>